<dbReference type="SMART" id="SM00028">
    <property type="entry name" value="TPR"/>
    <property type="match status" value="8"/>
</dbReference>
<feature type="repeat" description="TPR" evidence="7">
    <location>
        <begin position="744"/>
        <end position="777"/>
    </location>
</feature>
<dbReference type="Pfam" id="PF12895">
    <property type="entry name" value="ANAPC3"/>
    <property type="match status" value="1"/>
</dbReference>
<dbReference type="Pfam" id="PF13174">
    <property type="entry name" value="TPR_6"/>
    <property type="match status" value="1"/>
</dbReference>
<dbReference type="Gene3D" id="1.25.40.10">
    <property type="entry name" value="Tetratricopeptide repeat domain"/>
    <property type="match status" value="4"/>
</dbReference>
<dbReference type="GO" id="GO:0005680">
    <property type="term" value="C:anaphase-promoting complex"/>
    <property type="evidence" value="ECO:0007669"/>
    <property type="project" value="TreeGrafter"/>
</dbReference>
<comment type="subcellular location">
    <subcellularLocation>
        <location evidence="1">Nucleus</location>
    </subcellularLocation>
</comment>
<evidence type="ECO:0000256" key="5">
    <source>
        <dbReference type="ARBA" id="ARBA00038210"/>
    </source>
</evidence>
<evidence type="ECO:0000256" key="2">
    <source>
        <dbReference type="ARBA" id="ARBA00022737"/>
    </source>
</evidence>
<proteinExistence type="inferred from homology"/>
<evidence type="ECO:0000313" key="9">
    <source>
        <dbReference type="EMBL" id="KAK9502902.1"/>
    </source>
</evidence>
<feature type="repeat" description="TPR" evidence="7">
    <location>
        <begin position="642"/>
        <end position="675"/>
    </location>
</feature>
<dbReference type="PANTHER" id="PTHR12558">
    <property type="entry name" value="CELL DIVISION CYCLE 16,23,27"/>
    <property type="match status" value="1"/>
</dbReference>
<sequence>MLVQEPVQAAIWHCLNHYAYNDAIFLAERLRAEVESEETIWLLATCYYRSGKPAQAYSLLKNSSSPQCKFLLAKCCLDLQKTSEAENVLTGGELGRSRSLEEVIKEFGDIAGFTLMLIATICFSTERHQRGVDASRKALKLNPFLWTVFEQLCKRGDLPDPAKTFNFSPFDKMTNITGDNPVINYVNSQIVSSSNAFNNSSSGSSIAQTIVTPNNNKSVSNSTPVQVVNMVNSCMSGVRAFTPEVSPLPLPVAARPKRAIRYRGLFAGALSPFTPSFGVIPLDFSSTGSDSFPSPMNTLTEANDQKVMVKRQLLRKDSPLRQSTKSVISLHCDNNNTPPSNPSPQVPQQQQQQQMHVQQNVRRSSRLFTNSYNVKENSKSPNHKFATPKSPSRKTKSRLAKQLTKAAHFAELNEKNRSTSGSVDSPSTIVENPASSVLLSSGGCGGAASSTKSAADQALTLQRHSLEGLMMLLRELGQAFLYLSQFECKKAIECLSSLPPHHRDTGWVLSLLGKAYFELNDYKKACRVFSEVRKCEPERCAVMEIYSTALWHLQRESALSALAQDLVQLDRHSPEAWCAAGNCYSLQKEHDVAIKFFQRAVQVDPNFVYAYTLLGHEYVLTEELDKAMSCYRNAVRLDSRHYNAWYGIGTIYSKQEKFQLAELHYRRALSINPNSCVLMCHIGVVQMALQRKEDALETLNKAIQLEPNNPLCKFHRASILASCNRHQEALTELEKLKELVPKESLVYYLTGKVHRKLGNTHLALMHFSWATDLDPKGATTQFKEVIDPGLSHSHSDDLGDDSTTEELLQRTPSQDTMGTEEPWEGAPGSEESESYS</sequence>
<dbReference type="GO" id="GO:0016567">
    <property type="term" value="P:protein ubiquitination"/>
    <property type="evidence" value="ECO:0007669"/>
    <property type="project" value="TreeGrafter"/>
</dbReference>
<feature type="compositionally biased region" description="Low complexity" evidence="8">
    <location>
        <begin position="346"/>
        <end position="361"/>
    </location>
</feature>
<dbReference type="InterPro" id="IPR011990">
    <property type="entry name" value="TPR-like_helical_dom_sf"/>
</dbReference>
<protein>
    <recommendedName>
        <fullName evidence="6">Cell division cycle protein 27 homolog</fullName>
    </recommendedName>
</protein>
<feature type="repeat" description="TPR" evidence="7">
    <location>
        <begin position="608"/>
        <end position="641"/>
    </location>
</feature>
<keyword evidence="2" id="KW-0677">Repeat</keyword>
<dbReference type="PROSITE" id="PS50293">
    <property type="entry name" value="TPR_REGION"/>
    <property type="match status" value="1"/>
</dbReference>
<evidence type="ECO:0000256" key="1">
    <source>
        <dbReference type="ARBA" id="ARBA00004123"/>
    </source>
</evidence>
<dbReference type="GO" id="GO:0005737">
    <property type="term" value="C:cytoplasm"/>
    <property type="evidence" value="ECO:0007669"/>
    <property type="project" value="TreeGrafter"/>
</dbReference>
<dbReference type="GO" id="GO:0007091">
    <property type="term" value="P:metaphase/anaphase transition of mitotic cell cycle"/>
    <property type="evidence" value="ECO:0007669"/>
    <property type="project" value="TreeGrafter"/>
</dbReference>
<dbReference type="InterPro" id="IPR019734">
    <property type="entry name" value="TPR_rpt"/>
</dbReference>
<feature type="repeat" description="TPR" evidence="7">
    <location>
        <begin position="676"/>
        <end position="709"/>
    </location>
</feature>
<dbReference type="Pfam" id="PF13181">
    <property type="entry name" value="TPR_8"/>
    <property type="match status" value="2"/>
</dbReference>
<dbReference type="FunFam" id="1.25.40.10:FF:000018">
    <property type="entry name" value="Cell division cycle protein 27 homolog B"/>
    <property type="match status" value="1"/>
</dbReference>
<organism evidence="9 10">
    <name type="scientific">Rhynocoris fuscipes</name>
    <dbReference type="NCBI Taxonomy" id="488301"/>
    <lineage>
        <taxon>Eukaryota</taxon>
        <taxon>Metazoa</taxon>
        <taxon>Ecdysozoa</taxon>
        <taxon>Arthropoda</taxon>
        <taxon>Hexapoda</taxon>
        <taxon>Insecta</taxon>
        <taxon>Pterygota</taxon>
        <taxon>Neoptera</taxon>
        <taxon>Paraneoptera</taxon>
        <taxon>Hemiptera</taxon>
        <taxon>Heteroptera</taxon>
        <taxon>Panheteroptera</taxon>
        <taxon>Cimicomorpha</taxon>
        <taxon>Reduviidae</taxon>
        <taxon>Harpactorinae</taxon>
        <taxon>Harpactorini</taxon>
        <taxon>Rhynocoris</taxon>
    </lineage>
</organism>
<evidence type="ECO:0000256" key="4">
    <source>
        <dbReference type="ARBA" id="ARBA00023242"/>
    </source>
</evidence>
<evidence type="ECO:0000256" key="7">
    <source>
        <dbReference type="PROSITE-ProRule" id="PRU00339"/>
    </source>
</evidence>
<evidence type="ECO:0000256" key="8">
    <source>
        <dbReference type="SAM" id="MobiDB-lite"/>
    </source>
</evidence>
<keyword evidence="3 7" id="KW-0802">TPR repeat</keyword>
<feature type="compositionally biased region" description="Polar residues" evidence="8">
    <location>
        <begin position="418"/>
        <end position="429"/>
    </location>
</feature>
<feature type="region of interest" description="Disordered" evidence="8">
    <location>
        <begin position="330"/>
        <end position="429"/>
    </location>
</feature>
<dbReference type="GO" id="GO:0051301">
    <property type="term" value="P:cell division"/>
    <property type="evidence" value="ECO:0007669"/>
    <property type="project" value="TreeGrafter"/>
</dbReference>
<feature type="compositionally biased region" description="Polar residues" evidence="8">
    <location>
        <begin position="366"/>
        <end position="375"/>
    </location>
</feature>
<accession>A0AAW1D208</accession>
<keyword evidence="10" id="KW-1185">Reference proteome</keyword>
<reference evidence="9 10" key="1">
    <citation type="submission" date="2022-12" db="EMBL/GenBank/DDBJ databases">
        <title>Chromosome-level genome assembly of true bugs.</title>
        <authorList>
            <person name="Ma L."/>
            <person name="Li H."/>
        </authorList>
    </citation>
    <scope>NUCLEOTIDE SEQUENCE [LARGE SCALE GENOMIC DNA]</scope>
    <source>
        <strain evidence="9">Lab_2022b</strain>
    </source>
</reference>
<name>A0AAW1D208_9HEMI</name>
<keyword evidence="4" id="KW-0539">Nucleus</keyword>
<dbReference type="Proteomes" id="UP001461498">
    <property type="component" value="Unassembled WGS sequence"/>
</dbReference>
<dbReference type="SUPFAM" id="SSF48452">
    <property type="entry name" value="TPR-like"/>
    <property type="match status" value="2"/>
</dbReference>
<dbReference type="PROSITE" id="PS50005">
    <property type="entry name" value="TPR"/>
    <property type="match status" value="6"/>
</dbReference>
<evidence type="ECO:0000313" key="10">
    <source>
        <dbReference type="Proteomes" id="UP001461498"/>
    </source>
</evidence>
<comment type="caution">
    <text evidence="9">The sequence shown here is derived from an EMBL/GenBank/DDBJ whole genome shotgun (WGS) entry which is preliminary data.</text>
</comment>
<evidence type="ECO:0000256" key="3">
    <source>
        <dbReference type="ARBA" id="ARBA00022803"/>
    </source>
</evidence>
<dbReference type="Pfam" id="PF00515">
    <property type="entry name" value="TPR_1"/>
    <property type="match status" value="2"/>
</dbReference>
<feature type="repeat" description="TPR" evidence="7">
    <location>
        <begin position="506"/>
        <end position="539"/>
    </location>
</feature>
<dbReference type="GO" id="GO:0031145">
    <property type="term" value="P:anaphase-promoting complex-dependent catabolic process"/>
    <property type="evidence" value="ECO:0007669"/>
    <property type="project" value="TreeGrafter"/>
</dbReference>
<evidence type="ECO:0000256" key="6">
    <source>
        <dbReference type="ARBA" id="ARBA00039307"/>
    </source>
</evidence>
<dbReference type="EMBL" id="JAPXFL010000008">
    <property type="protein sequence ID" value="KAK9502902.1"/>
    <property type="molecule type" value="Genomic_DNA"/>
</dbReference>
<feature type="region of interest" description="Disordered" evidence="8">
    <location>
        <begin position="788"/>
        <end position="836"/>
    </location>
</feature>
<dbReference type="AlphaFoldDB" id="A0AAW1D208"/>
<comment type="similarity">
    <text evidence="5">Belongs to the APC3/CDC27 family.</text>
</comment>
<dbReference type="PANTHER" id="PTHR12558:SF13">
    <property type="entry name" value="CELL DIVISION CYCLE PROTEIN 27 HOMOLOG"/>
    <property type="match status" value="1"/>
</dbReference>
<gene>
    <name evidence="9" type="ORF">O3M35_011588</name>
</gene>
<feature type="repeat" description="TPR" evidence="7">
    <location>
        <begin position="574"/>
        <end position="607"/>
    </location>
</feature>